<dbReference type="PANTHER" id="PTHR30055:SF148">
    <property type="entry name" value="TETR-FAMILY TRANSCRIPTIONAL REGULATOR"/>
    <property type="match status" value="1"/>
</dbReference>
<dbReference type="PANTHER" id="PTHR30055">
    <property type="entry name" value="HTH-TYPE TRANSCRIPTIONAL REGULATOR RUTR"/>
    <property type="match status" value="1"/>
</dbReference>
<dbReference type="Gene3D" id="1.10.10.60">
    <property type="entry name" value="Homeodomain-like"/>
    <property type="match status" value="1"/>
</dbReference>
<keyword evidence="3" id="KW-0804">Transcription</keyword>
<dbReference type="EMBL" id="JAJOMB010000003">
    <property type="protein sequence ID" value="MCD5310590.1"/>
    <property type="molecule type" value="Genomic_DNA"/>
</dbReference>
<dbReference type="AlphaFoldDB" id="A0A9X1NBC9"/>
<proteinExistence type="predicted"/>
<feature type="DNA-binding region" description="H-T-H motif" evidence="4">
    <location>
        <begin position="56"/>
        <end position="75"/>
    </location>
</feature>
<accession>A0A9X1NBC9</accession>
<dbReference type="Pfam" id="PF00440">
    <property type="entry name" value="TetR_N"/>
    <property type="match status" value="1"/>
</dbReference>
<feature type="compositionally biased region" description="Low complexity" evidence="5">
    <location>
        <begin position="8"/>
        <end position="17"/>
    </location>
</feature>
<dbReference type="InterPro" id="IPR009057">
    <property type="entry name" value="Homeodomain-like_sf"/>
</dbReference>
<dbReference type="PROSITE" id="PS01081">
    <property type="entry name" value="HTH_TETR_1"/>
    <property type="match status" value="1"/>
</dbReference>
<dbReference type="GO" id="GO:0003700">
    <property type="term" value="F:DNA-binding transcription factor activity"/>
    <property type="evidence" value="ECO:0007669"/>
    <property type="project" value="TreeGrafter"/>
</dbReference>
<keyword evidence="1" id="KW-0805">Transcription regulation</keyword>
<evidence type="ECO:0000313" key="7">
    <source>
        <dbReference type="EMBL" id="MCD5310590.1"/>
    </source>
</evidence>
<evidence type="ECO:0000256" key="1">
    <source>
        <dbReference type="ARBA" id="ARBA00023015"/>
    </source>
</evidence>
<dbReference type="InterPro" id="IPR036271">
    <property type="entry name" value="Tet_transcr_reg_TetR-rel_C_sf"/>
</dbReference>
<dbReference type="InterPro" id="IPR011075">
    <property type="entry name" value="TetR_C"/>
</dbReference>
<reference evidence="7" key="1">
    <citation type="submission" date="2021-11" db="EMBL/GenBank/DDBJ databases">
        <title>Streptomyces corallinus and Kineosporia corallina sp. nov., two new coral-derived marine actinobacteria.</title>
        <authorList>
            <person name="Buangrab K."/>
            <person name="Sutthacheep M."/>
            <person name="Yeemin T."/>
            <person name="Harunari E."/>
            <person name="Igarashi Y."/>
            <person name="Sripreechasak P."/>
            <person name="Kanchanasin P."/>
            <person name="Tanasupawat S."/>
            <person name="Phongsopitanun W."/>
        </authorList>
    </citation>
    <scope>NUCLEOTIDE SEQUENCE</scope>
    <source>
        <strain evidence="7">JCM 31032</strain>
    </source>
</reference>
<dbReference type="InterPro" id="IPR023772">
    <property type="entry name" value="DNA-bd_HTH_TetR-type_CS"/>
</dbReference>
<dbReference type="RefSeq" id="WP_231439600.1">
    <property type="nucleotide sequence ID" value="NZ_JAJOMB010000003.1"/>
</dbReference>
<comment type="caution">
    <text evidence="7">The sequence shown here is derived from an EMBL/GenBank/DDBJ whole genome shotgun (WGS) entry which is preliminary data.</text>
</comment>
<name>A0A9X1NBC9_9ACTN</name>
<sequence>MPSPEPTAAPGSAPSAPTLGRQSAGAGGRPMSPETTESILRAAIEVLAEAGVEQFTIRAVVARCGVSSATVYRRWPSKEALILATIAVQMDRLAPAPQHVSLRADAEHLTRNLVHVLQDTPVGPAFRYLVNADRNDPEVSEVATEWLIRRRAVVEQALATAVARGEARHDLPLAHAAELLGSPIYYRYLVSHRPLDEEFIDLHVREYLQWVGRR</sequence>
<dbReference type="Proteomes" id="UP001138997">
    <property type="component" value="Unassembled WGS sequence"/>
</dbReference>
<dbReference type="Pfam" id="PF16859">
    <property type="entry name" value="TetR_C_11"/>
    <property type="match status" value="1"/>
</dbReference>
<dbReference type="SUPFAM" id="SSF48498">
    <property type="entry name" value="Tetracyclin repressor-like, C-terminal domain"/>
    <property type="match status" value="1"/>
</dbReference>
<dbReference type="InterPro" id="IPR001647">
    <property type="entry name" value="HTH_TetR"/>
</dbReference>
<keyword evidence="2 4" id="KW-0238">DNA-binding</keyword>
<evidence type="ECO:0000256" key="3">
    <source>
        <dbReference type="ARBA" id="ARBA00023163"/>
    </source>
</evidence>
<dbReference type="InterPro" id="IPR050109">
    <property type="entry name" value="HTH-type_TetR-like_transc_reg"/>
</dbReference>
<dbReference type="PROSITE" id="PS50977">
    <property type="entry name" value="HTH_TETR_2"/>
    <property type="match status" value="1"/>
</dbReference>
<keyword evidence="8" id="KW-1185">Reference proteome</keyword>
<evidence type="ECO:0000256" key="4">
    <source>
        <dbReference type="PROSITE-ProRule" id="PRU00335"/>
    </source>
</evidence>
<evidence type="ECO:0000259" key="6">
    <source>
        <dbReference type="PROSITE" id="PS50977"/>
    </source>
</evidence>
<dbReference type="Gene3D" id="1.10.357.10">
    <property type="entry name" value="Tetracycline Repressor, domain 2"/>
    <property type="match status" value="1"/>
</dbReference>
<evidence type="ECO:0000256" key="5">
    <source>
        <dbReference type="SAM" id="MobiDB-lite"/>
    </source>
</evidence>
<protein>
    <submittedName>
        <fullName evidence="7">TetR/AcrR family transcriptional regulator</fullName>
    </submittedName>
</protein>
<feature type="domain" description="HTH tetR-type" evidence="6">
    <location>
        <begin position="33"/>
        <end position="93"/>
    </location>
</feature>
<organism evidence="7 8">
    <name type="scientific">Kineosporia babensis</name>
    <dbReference type="NCBI Taxonomy" id="499548"/>
    <lineage>
        <taxon>Bacteria</taxon>
        <taxon>Bacillati</taxon>
        <taxon>Actinomycetota</taxon>
        <taxon>Actinomycetes</taxon>
        <taxon>Kineosporiales</taxon>
        <taxon>Kineosporiaceae</taxon>
        <taxon>Kineosporia</taxon>
    </lineage>
</organism>
<gene>
    <name evidence="7" type="ORF">LR394_06765</name>
</gene>
<dbReference type="PRINTS" id="PR00455">
    <property type="entry name" value="HTHTETR"/>
</dbReference>
<feature type="region of interest" description="Disordered" evidence="5">
    <location>
        <begin position="1"/>
        <end position="34"/>
    </location>
</feature>
<evidence type="ECO:0000313" key="8">
    <source>
        <dbReference type="Proteomes" id="UP001138997"/>
    </source>
</evidence>
<dbReference type="SUPFAM" id="SSF46689">
    <property type="entry name" value="Homeodomain-like"/>
    <property type="match status" value="1"/>
</dbReference>
<evidence type="ECO:0000256" key="2">
    <source>
        <dbReference type="ARBA" id="ARBA00023125"/>
    </source>
</evidence>
<dbReference type="GO" id="GO:0000976">
    <property type="term" value="F:transcription cis-regulatory region binding"/>
    <property type="evidence" value="ECO:0007669"/>
    <property type="project" value="TreeGrafter"/>
</dbReference>